<dbReference type="EMBL" id="JAPWTJ010000003">
    <property type="protein sequence ID" value="KAJ8986072.1"/>
    <property type="molecule type" value="Genomic_DNA"/>
</dbReference>
<dbReference type="InterPro" id="IPR011990">
    <property type="entry name" value="TPR-like_helical_dom_sf"/>
</dbReference>
<evidence type="ECO:0000256" key="6">
    <source>
        <dbReference type="PROSITE-ProRule" id="PRU00339"/>
    </source>
</evidence>
<dbReference type="PANTHER" id="PTHR46512:SF9">
    <property type="entry name" value="PEPTIDYLPROLYL ISOMERASE"/>
    <property type="match status" value="1"/>
</dbReference>
<dbReference type="EC" id="5.2.1.8" evidence="2"/>
<keyword evidence="3" id="KW-0697">Rotamase</keyword>
<organism evidence="7 8">
    <name type="scientific">Molorchus minor</name>
    <dbReference type="NCBI Taxonomy" id="1323400"/>
    <lineage>
        <taxon>Eukaryota</taxon>
        <taxon>Metazoa</taxon>
        <taxon>Ecdysozoa</taxon>
        <taxon>Arthropoda</taxon>
        <taxon>Hexapoda</taxon>
        <taxon>Insecta</taxon>
        <taxon>Pterygota</taxon>
        <taxon>Neoptera</taxon>
        <taxon>Endopterygota</taxon>
        <taxon>Coleoptera</taxon>
        <taxon>Polyphaga</taxon>
        <taxon>Cucujiformia</taxon>
        <taxon>Chrysomeloidea</taxon>
        <taxon>Cerambycidae</taxon>
        <taxon>Lamiinae</taxon>
        <taxon>Monochamini</taxon>
        <taxon>Molorchus</taxon>
    </lineage>
</organism>
<evidence type="ECO:0000256" key="4">
    <source>
        <dbReference type="ARBA" id="ARBA00023235"/>
    </source>
</evidence>
<dbReference type="Proteomes" id="UP001162164">
    <property type="component" value="Unassembled WGS sequence"/>
</dbReference>
<dbReference type="InterPro" id="IPR019734">
    <property type="entry name" value="TPR_rpt"/>
</dbReference>
<dbReference type="PANTHER" id="PTHR46512">
    <property type="entry name" value="PEPTIDYLPROLYL ISOMERASE"/>
    <property type="match status" value="1"/>
</dbReference>
<reference evidence="7" key="1">
    <citation type="journal article" date="2023" name="Insect Mol. Biol.">
        <title>Genome sequencing provides insights into the evolution of gene families encoding plant cell wall-degrading enzymes in longhorned beetles.</title>
        <authorList>
            <person name="Shin N.R."/>
            <person name="Okamura Y."/>
            <person name="Kirsch R."/>
            <person name="Pauchet Y."/>
        </authorList>
    </citation>
    <scope>NUCLEOTIDE SEQUENCE</scope>
    <source>
        <strain evidence="7">MMC_N1</strain>
    </source>
</reference>
<dbReference type="Pfam" id="PF00515">
    <property type="entry name" value="TPR_1"/>
    <property type="match status" value="1"/>
</dbReference>
<accession>A0ABQ9K7R9</accession>
<protein>
    <recommendedName>
        <fullName evidence="2">peptidylprolyl isomerase</fullName>
        <ecNumber evidence="2">5.2.1.8</ecNumber>
    </recommendedName>
    <alternativeName>
        <fullName evidence="5">Rotamase</fullName>
    </alternativeName>
</protein>
<comment type="caution">
    <text evidence="7">The sequence shown here is derived from an EMBL/GenBank/DDBJ whole genome shotgun (WGS) entry which is preliminary data.</text>
</comment>
<proteinExistence type="predicted"/>
<dbReference type="PROSITE" id="PS50005">
    <property type="entry name" value="TPR"/>
    <property type="match status" value="1"/>
</dbReference>
<comment type="catalytic activity">
    <reaction evidence="1">
        <text>[protein]-peptidylproline (omega=180) = [protein]-peptidylproline (omega=0)</text>
        <dbReference type="Rhea" id="RHEA:16237"/>
        <dbReference type="Rhea" id="RHEA-COMP:10747"/>
        <dbReference type="Rhea" id="RHEA-COMP:10748"/>
        <dbReference type="ChEBI" id="CHEBI:83833"/>
        <dbReference type="ChEBI" id="CHEBI:83834"/>
        <dbReference type="EC" id="5.2.1.8"/>
    </reaction>
</comment>
<feature type="repeat" description="TPR" evidence="6">
    <location>
        <begin position="50"/>
        <end position="83"/>
    </location>
</feature>
<keyword evidence="8" id="KW-1185">Reference proteome</keyword>
<dbReference type="SUPFAM" id="SSF48452">
    <property type="entry name" value="TPR-like"/>
    <property type="match status" value="1"/>
</dbReference>
<evidence type="ECO:0000256" key="3">
    <source>
        <dbReference type="ARBA" id="ARBA00023110"/>
    </source>
</evidence>
<dbReference type="InterPro" id="IPR050754">
    <property type="entry name" value="FKBP4/5/8-like"/>
</dbReference>
<evidence type="ECO:0000256" key="1">
    <source>
        <dbReference type="ARBA" id="ARBA00000971"/>
    </source>
</evidence>
<dbReference type="SMART" id="SM00028">
    <property type="entry name" value="TPR"/>
    <property type="match status" value="2"/>
</dbReference>
<keyword evidence="4" id="KW-0413">Isomerase</keyword>
<evidence type="ECO:0000256" key="2">
    <source>
        <dbReference type="ARBA" id="ARBA00013194"/>
    </source>
</evidence>
<sequence length="115" mass="13216">MNKGAVSNVVLDTLRNTLMLNLAAVKLKRNKYKQALELCNEIIKKDRMSGKAYYRRAQARLGLKDYDKAIDDLNTAVSNIPNDKNVLDLLNKTKKLKLAYLKREKKDVFQNVSMK</sequence>
<evidence type="ECO:0000256" key="5">
    <source>
        <dbReference type="ARBA" id="ARBA00029569"/>
    </source>
</evidence>
<name>A0ABQ9K7R9_9CUCU</name>
<keyword evidence="6" id="KW-0802">TPR repeat</keyword>
<evidence type="ECO:0000313" key="8">
    <source>
        <dbReference type="Proteomes" id="UP001162164"/>
    </source>
</evidence>
<dbReference type="Gene3D" id="1.25.40.10">
    <property type="entry name" value="Tetratricopeptide repeat domain"/>
    <property type="match status" value="1"/>
</dbReference>
<evidence type="ECO:0000313" key="7">
    <source>
        <dbReference type="EMBL" id="KAJ8986072.1"/>
    </source>
</evidence>
<gene>
    <name evidence="7" type="ORF">NQ317_003366</name>
</gene>